<dbReference type="PROSITE" id="PS00041">
    <property type="entry name" value="HTH_ARAC_FAMILY_1"/>
    <property type="match status" value="1"/>
</dbReference>
<feature type="domain" description="HTH araC/xylS-type" evidence="4">
    <location>
        <begin position="241"/>
        <end position="339"/>
    </location>
</feature>
<gene>
    <name evidence="5" type="ORF">LNV07_06850</name>
</gene>
<dbReference type="SUPFAM" id="SSF46689">
    <property type="entry name" value="Homeodomain-like"/>
    <property type="match status" value="1"/>
</dbReference>
<evidence type="ECO:0000256" key="2">
    <source>
        <dbReference type="ARBA" id="ARBA00023125"/>
    </source>
</evidence>
<evidence type="ECO:0000313" key="6">
    <source>
        <dbReference type="Proteomes" id="UP001209701"/>
    </source>
</evidence>
<sequence length="346" mass="37649">MPKLNRQRDGVASGLLLPLHQTLLLRGLDADALLLRANIKPQQLLDQRSRISQRDSIQFWRLAEAACEHDPGLAVAIAGQFNLRALGMLGMAWLASTSLREATRRLVRYYDLVSSIAVLRVQQEGELIWLQYRASPGVLALTHDSWAGVVGAMCRSAYAGASGQSFSPVAVRLAHGRNAGTALLAASLGCEIELDAACTAVAFSAEQLDAPLPGGHPGMALSAERILASTLAALNSGATHQQVRAHLLTMLPSGQVSRAAVAERMHMTERTLQRRLEEEQFGFAELLQQTRLELAQNLLRDPAHDVQDVAFILGFAEISSFTRAFRRWTGRAPSAWREQQVGAGLH</sequence>
<keyword evidence="6" id="KW-1185">Reference proteome</keyword>
<dbReference type="SMART" id="SM00342">
    <property type="entry name" value="HTH_ARAC"/>
    <property type="match status" value="1"/>
</dbReference>
<evidence type="ECO:0000256" key="1">
    <source>
        <dbReference type="ARBA" id="ARBA00023015"/>
    </source>
</evidence>
<dbReference type="InterPro" id="IPR018060">
    <property type="entry name" value="HTH_AraC"/>
</dbReference>
<keyword evidence="1" id="KW-0805">Transcription regulation</keyword>
<proteinExistence type="predicted"/>
<dbReference type="PANTHER" id="PTHR47894">
    <property type="entry name" value="HTH-TYPE TRANSCRIPTIONAL REGULATOR GADX"/>
    <property type="match status" value="1"/>
</dbReference>
<evidence type="ECO:0000313" key="5">
    <source>
        <dbReference type="EMBL" id="MCV2367812.1"/>
    </source>
</evidence>
<dbReference type="EMBL" id="JAJIRN010000003">
    <property type="protein sequence ID" value="MCV2367812.1"/>
    <property type="molecule type" value="Genomic_DNA"/>
</dbReference>
<dbReference type="Pfam" id="PF12833">
    <property type="entry name" value="HTH_18"/>
    <property type="match status" value="1"/>
</dbReference>
<keyword evidence="3" id="KW-0804">Transcription</keyword>
<dbReference type="Gene3D" id="1.10.10.60">
    <property type="entry name" value="Homeodomain-like"/>
    <property type="match status" value="1"/>
</dbReference>
<protein>
    <submittedName>
        <fullName evidence="5">AraC family transcriptional regulator</fullName>
    </submittedName>
</protein>
<dbReference type="Proteomes" id="UP001209701">
    <property type="component" value="Unassembled WGS sequence"/>
</dbReference>
<reference evidence="5 6" key="1">
    <citation type="submission" date="2021-11" db="EMBL/GenBank/DDBJ databases">
        <authorList>
            <person name="Liang Q."/>
            <person name="Mou H."/>
            <person name="Liu Z."/>
        </authorList>
    </citation>
    <scope>NUCLEOTIDE SEQUENCE [LARGE SCALE GENOMIC DNA]</scope>
    <source>
        <strain evidence="5 6">CHU3</strain>
    </source>
</reference>
<dbReference type="PANTHER" id="PTHR47894:SF1">
    <property type="entry name" value="HTH-TYPE TRANSCRIPTIONAL REGULATOR VQSM"/>
    <property type="match status" value="1"/>
</dbReference>
<dbReference type="InterPro" id="IPR032687">
    <property type="entry name" value="AraC-type_N"/>
</dbReference>
<dbReference type="RefSeq" id="WP_263570438.1">
    <property type="nucleotide sequence ID" value="NZ_JAJIRN010000003.1"/>
</dbReference>
<dbReference type="PROSITE" id="PS01124">
    <property type="entry name" value="HTH_ARAC_FAMILY_2"/>
    <property type="match status" value="1"/>
</dbReference>
<accession>A0ABT2YCP4</accession>
<dbReference type="InterPro" id="IPR018062">
    <property type="entry name" value="HTH_AraC-typ_CS"/>
</dbReference>
<evidence type="ECO:0000259" key="4">
    <source>
        <dbReference type="PROSITE" id="PS01124"/>
    </source>
</evidence>
<dbReference type="Pfam" id="PF12625">
    <property type="entry name" value="Arabinose_bd"/>
    <property type="match status" value="1"/>
</dbReference>
<name>A0ABT2YCP4_9BURK</name>
<keyword evidence="2" id="KW-0238">DNA-binding</keyword>
<evidence type="ECO:0000256" key="3">
    <source>
        <dbReference type="ARBA" id="ARBA00023163"/>
    </source>
</evidence>
<organism evidence="5 6">
    <name type="scientific">Roseateles oligotrophus</name>
    <dbReference type="NCBI Taxonomy" id="1769250"/>
    <lineage>
        <taxon>Bacteria</taxon>
        <taxon>Pseudomonadati</taxon>
        <taxon>Pseudomonadota</taxon>
        <taxon>Betaproteobacteria</taxon>
        <taxon>Burkholderiales</taxon>
        <taxon>Sphaerotilaceae</taxon>
        <taxon>Roseateles</taxon>
    </lineage>
</organism>
<comment type="caution">
    <text evidence="5">The sequence shown here is derived from an EMBL/GenBank/DDBJ whole genome shotgun (WGS) entry which is preliminary data.</text>
</comment>
<dbReference type="InterPro" id="IPR009057">
    <property type="entry name" value="Homeodomain-like_sf"/>
</dbReference>